<dbReference type="InterPro" id="IPR012340">
    <property type="entry name" value="NA-bd_OB-fold"/>
</dbReference>
<dbReference type="Gene3D" id="3.30.470.30">
    <property type="entry name" value="DNA ligase/mRNA capping enzyme"/>
    <property type="match status" value="1"/>
</dbReference>
<keyword evidence="4" id="KW-0479">Metal-binding</keyword>
<keyword evidence="3" id="KW-0235">DNA replication</keyword>
<dbReference type="Pfam" id="PF12826">
    <property type="entry name" value="HHH_2"/>
    <property type="match status" value="1"/>
</dbReference>
<dbReference type="InterPro" id="IPR013840">
    <property type="entry name" value="DNAligase_N"/>
</dbReference>
<dbReference type="Gene3D" id="1.10.287.610">
    <property type="entry name" value="Helix hairpin bin"/>
    <property type="match status" value="1"/>
</dbReference>
<dbReference type="SMART" id="SM00532">
    <property type="entry name" value="LIGANc"/>
    <property type="match status" value="1"/>
</dbReference>
<dbReference type="HAMAP" id="MF_01588">
    <property type="entry name" value="DNA_ligase_A"/>
    <property type="match status" value="1"/>
</dbReference>
<keyword evidence="13" id="KW-1185">Reference proteome</keyword>
<dbReference type="Pfam" id="PF03120">
    <property type="entry name" value="OB_DNA_ligase"/>
    <property type="match status" value="1"/>
</dbReference>
<feature type="compositionally biased region" description="Low complexity" evidence="10">
    <location>
        <begin position="871"/>
        <end position="884"/>
    </location>
</feature>
<dbReference type="InterPro" id="IPR001679">
    <property type="entry name" value="DNA_ligase"/>
</dbReference>
<accession>A0A8J4FR38</accession>
<dbReference type="InterPro" id="IPR001357">
    <property type="entry name" value="BRCT_dom"/>
</dbReference>
<reference evidence="12" key="1">
    <citation type="journal article" date="2021" name="Proc. Natl. Acad. Sci. U.S.A.">
        <title>Three genomes in the algal genus Volvox reveal the fate of a haploid sex-determining region after a transition to homothallism.</title>
        <authorList>
            <person name="Yamamoto K."/>
            <person name="Hamaji T."/>
            <person name="Kawai-Toyooka H."/>
            <person name="Matsuzaki R."/>
            <person name="Takahashi F."/>
            <person name="Nishimura Y."/>
            <person name="Kawachi M."/>
            <person name="Noguchi H."/>
            <person name="Minakuchi Y."/>
            <person name="Umen J.G."/>
            <person name="Toyoda A."/>
            <person name="Nozaki H."/>
        </authorList>
    </citation>
    <scope>NUCLEOTIDE SEQUENCE</scope>
    <source>
        <strain evidence="12">NIES-3786</strain>
    </source>
</reference>
<proteinExistence type="inferred from homology"/>
<dbReference type="SUPFAM" id="SSF47781">
    <property type="entry name" value="RuvA domain 2-like"/>
    <property type="match status" value="1"/>
</dbReference>
<comment type="caution">
    <text evidence="12">The sequence shown here is derived from an EMBL/GenBank/DDBJ whole genome shotgun (WGS) entry which is preliminary data.</text>
</comment>
<protein>
    <recommendedName>
        <fullName evidence="1">DNA ligase (NAD(+))</fullName>
        <ecNumber evidence="1">6.5.1.2</ecNumber>
    </recommendedName>
</protein>
<feature type="compositionally biased region" description="Low complexity" evidence="10">
    <location>
        <begin position="238"/>
        <end position="254"/>
    </location>
</feature>
<keyword evidence="6" id="KW-0862">Zinc</keyword>
<feature type="domain" description="BRCT" evidence="11">
    <location>
        <begin position="927"/>
        <end position="1001"/>
    </location>
</feature>
<comment type="catalytic activity">
    <reaction evidence="9">
        <text>NAD(+) + (deoxyribonucleotide)n-3'-hydroxyl + 5'-phospho-(deoxyribonucleotide)m = (deoxyribonucleotide)n+m + AMP + beta-nicotinamide D-nucleotide.</text>
        <dbReference type="EC" id="6.5.1.2"/>
    </reaction>
</comment>
<dbReference type="GO" id="GO:0006281">
    <property type="term" value="P:DNA repair"/>
    <property type="evidence" value="ECO:0007669"/>
    <property type="project" value="UniProtKB-KW"/>
</dbReference>
<dbReference type="PROSITE" id="PS50172">
    <property type="entry name" value="BRCT"/>
    <property type="match status" value="1"/>
</dbReference>
<evidence type="ECO:0000256" key="4">
    <source>
        <dbReference type="ARBA" id="ARBA00022723"/>
    </source>
</evidence>
<dbReference type="Gene3D" id="3.40.50.10190">
    <property type="entry name" value="BRCT domain"/>
    <property type="match status" value="1"/>
</dbReference>
<sequence>MTVLQACNFRVSLHSKSAVPGHVDFGRGAMRRLLSVMLSNMLSSPANLQPFQLVNREAASRGSSVGYNLKVAVGRELRDPLIASLPRSDGQAAELQQLQQLEEALSRHNNLYYNQQLPEISDAAYDNLKLQYRQVLGRVRGEPPEEVALPVGAPVSAVGPLRKVPHRVPMLSLAAVNSREETEAWMEKALAKLPAAAATATDTAIATATASATAVRVKGRRGRHATRQTRNAAKSAVGAASPTEAATSSSSSGGSYRWVMEPKVDGLAVRALYRRTADGTYKLEEAATRGDGAVGEDVTHNALHGGISGLPAVLAVPPPCSGGGGLQQEQPKRQQTRTPNDPWVTPPSFPAAAAAPATTYPRWVEVRGEVFMRTADLELVNQAQEAAGQQPFANTRNAASGALRLLDAEECRRRRLSFVAYAALAPTRTPAAVLPPPPPAAAAAVSTLLSISPPPSPDSSDGDLIRPLHASHWATIGWLQDAGFAVSRDNRLCGSVEEALEAAEAWMTKRGSLGYDADGTVIKLDDTTLYDVLGTAGSDPRWAVAWKFPAGEAVTRFLEVELTVGRQGQITPVALLEPVVLGGVTIRRASLHNVGLAVALDLHLGDAVVLRRSGDVIPQVVRVLPELRPPGALPWLPPSACPACGAPLRLQPAANEDSGDQLVCDGTDCGAKSERKLLHFATVCLKGSGVSKGAMSQLVATGLVQELPDFYKLNQVTLAALPGFGFARSATLMASLESSRGMPAATLLRGLNIRLVGETAAAALGRAFPRLEDLTRASPEQIVKVAGVGTAAASSVVGWFQQPENQALLQQLREAGLVCLSGAAMPSINPAAPLAPAGVATPAPATIPAASASPGEGGITKAGRGRPRRQPASAADAMSPDAAPVEGVRGHQEQLEQGQQPGGAEGRGGKEREASAGGQSVPRLLGVRGLRVCVTGALMGPLGTGLTRSEVKTMLTEAGAEFHPAVKKSTQVLLAGDDAGGRKLVKAAISGVEVMREAEFWRAFWSEGKDASAADSTDER</sequence>
<feature type="compositionally biased region" description="Basic residues" evidence="10">
    <location>
        <begin position="218"/>
        <end position="227"/>
    </location>
</feature>
<dbReference type="GO" id="GO:0046872">
    <property type="term" value="F:metal ion binding"/>
    <property type="evidence" value="ECO:0007669"/>
    <property type="project" value="UniProtKB-KW"/>
</dbReference>
<dbReference type="GO" id="GO:0003911">
    <property type="term" value="F:DNA ligase (NAD+) activity"/>
    <property type="evidence" value="ECO:0007669"/>
    <property type="project" value="UniProtKB-EC"/>
</dbReference>
<dbReference type="AlphaFoldDB" id="A0A8J4FR38"/>
<evidence type="ECO:0000256" key="3">
    <source>
        <dbReference type="ARBA" id="ARBA00022705"/>
    </source>
</evidence>
<dbReference type="GO" id="GO:0006260">
    <property type="term" value="P:DNA replication"/>
    <property type="evidence" value="ECO:0007669"/>
    <property type="project" value="UniProtKB-KW"/>
</dbReference>
<dbReference type="CDD" id="cd17748">
    <property type="entry name" value="BRCT_DNA_ligase_like"/>
    <property type="match status" value="1"/>
</dbReference>
<dbReference type="InterPro" id="IPR010994">
    <property type="entry name" value="RuvA_2-like"/>
</dbReference>
<feature type="region of interest" description="Disordered" evidence="10">
    <location>
        <begin position="318"/>
        <end position="345"/>
    </location>
</feature>
<evidence type="ECO:0000313" key="13">
    <source>
        <dbReference type="Proteomes" id="UP000747110"/>
    </source>
</evidence>
<evidence type="ECO:0000256" key="9">
    <source>
        <dbReference type="ARBA" id="ARBA00034005"/>
    </source>
</evidence>
<gene>
    <name evidence="12" type="ORF">Vretifemale_9881</name>
</gene>
<feature type="region of interest" description="Disordered" evidence="10">
    <location>
        <begin position="846"/>
        <end position="921"/>
    </location>
</feature>
<evidence type="ECO:0000256" key="6">
    <source>
        <dbReference type="ARBA" id="ARBA00022833"/>
    </source>
</evidence>
<keyword evidence="8" id="KW-0234">DNA repair</keyword>
<organism evidence="12 13">
    <name type="scientific">Volvox reticuliferus</name>
    <dbReference type="NCBI Taxonomy" id="1737510"/>
    <lineage>
        <taxon>Eukaryota</taxon>
        <taxon>Viridiplantae</taxon>
        <taxon>Chlorophyta</taxon>
        <taxon>core chlorophytes</taxon>
        <taxon>Chlorophyceae</taxon>
        <taxon>CS clade</taxon>
        <taxon>Chlamydomonadales</taxon>
        <taxon>Volvocaceae</taxon>
        <taxon>Volvox</taxon>
    </lineage>
</organism>
<name>A0A8J4FR38_9CHLO</name>
<dbReference type="Pfam" id="PF01653">
    <property type="entry name" value="DNA_ligase_aden"/>
    <property type="match status" value="3"/>
</dbReference>
<dbReference type="OrthoDB" id="446168at2759"/>
<dbReference type="Gene3D" id="1.10.150.20">
    <property type="entry name" value="5' to 3' exonuclease, C-terminal subdomain"/>
    <property type="match status" value="2"/>
</dbReference>
<evidence type="ECO:0000313" key="12">
    <source>
        <dbReference type="EMBL" id="GIL80906.1"/>
    </source>
</evidence>
<dbReference type="InterPro" id="IPR013839">
    <property type="entry name" value="DNAligase_adenylation"/>
</dbReference>
<dbReference type="Pfam" id="PF00533">
    <property type="entry name" value="BRCT"/>
    <property type="match status" value="1"/>
</dbReference>
<feature type="region of interest" description="Disordered" evidence="10">
    <location>
        <begin position="218"/>
        <end position="254"/>
    </location>
</feature>
<evidence type="ECO:0000256" key="5">
    <source>
        <dbReference type="ARBA" id="ARBA00022763"/>
    </source>
</evidence>
<dbReference type="Gene3D" id="2.40.50.140">
    <property type="entry name" value="Nucleic acid-binding proteins"/>
    <property type="match status" value="1"/>
</dbReference>
<evidence type="ECO:0000256" key="8">
    <source>
        <dbReference type="ARBA" id="ARBA00023204"/>
    </source>
</evidence>
<keyword evidence="7" id="KW-0520">NAD</keyword>
<dbReference type="InterPro" id="IPR041663">
    <property type="entry name" value="DisA/LigA_HHH"/>
</dbReference>
<evidence type="ECO:0000256" key="10">
    <source>
        <dbReference type="SAM" id="MobiDB-lite"/>
    </source>
</evidence>
<keyword evidence="5" id="KW-0227">DNA damage</keyword>
<evidence type="ECO:0000259" key="11">
    <source>
        <dbReference type="PROSITE" id="PS50172"/>
    </source>
</evidence>
<dbReference type="Proteomes" id="UP000747110">
    <property type="component" value="Unassembled WGS sequence"/>
</dbReference>
<dbReference type="SUPFAM" id="SSF52113">
    <property type="entry name" value="BRCT domain"/>
    <property type="match status" value="1"/>
</dbReference>
<evidence type="ECO:0000256" key="7">
    <source>
        <dbReference type="ARBA" id="ARBA00023027"/>
    </source>
</evidence>
<evidence type="ECO:0000256" key="1">
    <source>
        <dbReference type="ARBA" id="ARBA00012722"/>
    </source>
</evidence>
<dbReference type="EMBL" id="BNCP01000020">
    <property type="protein sequence ID" value="GIL80906.1"/>
    <property type="molecule type" value="Genomic_DNA"/>
</dbReference>
<evidence type="ECO:0000256" key="2">
    <source>
        <dbReference type="ARBA" id="ARBA00022598"/>
    </source>
</evidence>
<dbReference type="EC" id="6.5.1.2" evidence="1"/>
<keyword evidence="2" id="KW-0436">Ligase</keyword>
<dbReference type="InterPro" id="IPR036420">
    <property type="entry name" value="BRCT_dom_sf"/>
</dbReference>
<dbReference type="SUPFAM" id="SSF56091">
    <property type="entry name" value="DNA ligase/mRNA capping enzyme, catalytic domain"/>
    <property type="match status" value="2"/>
</dbReference>
<dbReference type="InterPro" id="IPR004150">
    <property type="entry name" value="NAD_DNA_ligase_OB"/>
</dbReference>
<dbReference type="SUPFAM" id="SSF50249">
    <property type="entry name" value="Nucleic acid-binding proteins"/>
    <property type="match status" value="1"/>
</dbReference>